<gene>
    <name evidence="1" type="ORF">HOV93_39000</name>
</gene>
<comment type="caution">
    <text evidence="1">The sequence shown here is derived from an EMBL/GenBank/DDBJ whole genome shotgun (WGS) entry which is preliminary data.</text>
</comment>
<protein>
    <recommendedName>
        <fullName evidence="3">DUF1819 family protein</fullName>
    </recommendedName>
</protein>
<dbReference type="Proteomes" id="UP000551616">
    <property type="component" value="Unassembled WGS sequence"/>
</dbReference>
<name>A0A7V9A8W0_9BACT</name>
<dbReference type="InterPro" id="IPR014948">
    <property type="entry name" value="BrxA"/>
</dbReference>
<evidence type="ECO:0000313" key="1">
    <source>
        <dbReference type="EMBL" id="MBA2116708.1"/>
    </source>
</evidence>
<organism evidence="1 2">
    <name type="scientific">Bremerella alba</name>
    <dbReference type="NCBI Taxonomy" id="980252"/>
    <lineage>
        <taxon>Bacteria</taxon>
        <taxon>Pseudomonadati</taxon>
        <taxon>Planctomycetota</taxon>
        <taxon>Planctomycetia</taxon>
        <taxon>Pirellulales</taxon>
        <taxon>Pirellulaceae</taxon>
        <taxon>Bremerella</taxon>
    </lineage>
</organism>
<dbReference type="AlphaFoldDB" id="A0A7V9A8W0"/>
<dbReference type="Gene3D" id="1.10.3540.10">
    <property type="entry name" value="uncharacterized protein from magnetospirillum magneticum domain"/>
    <property type="match status" value="1"/>
</dbReference>
<proteinExistence type="predicted"/>
<reference evidence="1 2" key="1">
    <citation type="submission" date="2020-05" db="EMBL/GenBank/DDBJ databases">
        <title>Bremerella alba sp. nov., a novel planctomycete isolated from the surface of the macroalga Fucus spiralis.</title>
        <authorList>
            <person name="Godinho O."/>
            <person name="Botelho R."/>
            <person name="Albuquerque L."/>
            <person name="Wiegand S."/>
            <person name="Da Costa M.S."/>
            <person name="Lobo-Da-Cunha A."/>
            <person name="Jogler C."/>
            <person name="Lage O.M."/>
        </authorList>
    </citation>
    <scope>NUCLEOTIDE SEQUENCE [LARGE SCALE GENOMIC DNA]</scope>
    <source>
        <strain evidence="1 2">FF15</strain>
    </source>
</reference>
<dbReference type="Pfam" id="PF08849">
    <property type="entry name" value="BrxA"/>
    <property type="match status" value="1"/>
</dbReference>
<evidence type="ECO:0008006" key="3">
    <source>
        <dbReference type="Google" id="ProtNLM"/>
    </source>
</evidence>
<accession>A0A7V9A8W0</accession>
<sequence>MICENRLRYQADLTAGSLKVSESRVIADLLLQQTDDNVWKLALGHENRLQTRSPATARRLGRLIRNRLEMMTPDLWKLVRDGNATVATHACLAGAVKHSGLLADFLEQVVKEQYRIFAERLTHQMWDDFVADCQSRNAELPEWSESTIKRLRSSVFQILQQAGYIESTKSMRLQTVHISAEVVNYLKKHSEDSVLRCIEIAP</sequence>
<keyword evidence="2" id="KW-1185">Reference proteome</keyword>
<dbReference type="InterPro" id="IPR023137">
    <property type="entry name" value="BrxA_sf"/>
</dbReference>
<evidence type="ECO:0000313" key="2">
    <source>
        <dbReference type="Proteomes" id="UP000551616"/>
    </source>
</evidence>
<dbReference type="EMBL" id="JABRWO010000011">
    <property type="protein sequence ID" value="MBA2116708.1"/>
    <property type="molecule type" value="Genomic_DNA"/>
</dbReference>